<dbReference type="InterPro" id="IPR017214">
    <property type="entry name" value="UCP037471"/>
</dbReference>
<keyword evidence="6 10" id="KW-0249">Electron transport</keyword>
<dbReference type="KEGG" id="bvg:104884050"/>
<evidence type="ECO:0000256" key="1">
    <source>
        <dbReference type="ARBA" id="ARBA00004141"/>
    </source>
</evidence>
<dbReference type="EMBL" id="KQ090440">
    <property type="protein sequence ID" value="KMS95719.1"/>
    <property type="molecule type" value="Genomic_DNA"/>
</dbReference>
<dbReference type="ExpressionAtlas" id="A0A0J8B3J9">
    <property type="expression patterns" value="baseline and differential"/>
</dbReference>
<evidence type="ECO:0000256" key="4">
    <source>
        <dbReference type="ARBA" id="ARBA00022723"/>
    </source>
</evidence>
<dbReference type="GO" id="GO:0016020">
    <property type="term" value="C:membrane"/>
    <property type="evidence" value="ECO:0007669"/>
    <property type="project" value="UniProtKB-SubCell"/>
</dbReference>
<dbReference type="InterPro" id="IPR006593">
    <property type="entry name" value="Cyt_b561/ferric_Rdtase_TM"/>
</dbReference>
<dbReference type="SMART" id="SM00665">
    <property type="entry name" value="B561"/>
    <property type="match status" value="1"/>
</dbReference>
<evidence type="ECO:0000256" key="14">
    <source>
        <dbReference type="SAM" id="SignalP"/>
    </source>
</evidence>
<dbReference type="OrthoDB" id="2419613at2759"/>
<dbReference type="PIRSF" id="PIRSF037471">
    <property type="entry name" value="UCP037471"/>
    <property type="match status" value="1"/>
</dbReference>
<evidence type="ECO:0000256" key="6">
    <source>
        <dbReference type="ARBA" id="ARBA00022982"/>
    </source>
</evidence>
<feature type="binding site" description="axial binding residue" evidence="11">
    <location>
        <position position="211"/>
    </location>
    <ligand>
        <name>heme b</name>
        <dbReference type="ChEBI" id="CHEBI:60344"/>
        <label>1</label>
    </ligand>
    <ligandPart>
        <name>Fe</name>
        <dbReference type="ChEBI" id="CHEBI:18248"/>
    </ligandPart>
</feature>
<name>A0A0J8B3J9_BETVV</name>
<dbReference type="Pfam" id="PF03188">
    <property type="entry name" value="Cytochrom_B561"/>
    <property type="match status" value="1"/>
</dbReference>
<dbReference type="CDD" id="cd08760">
    <property type="entry name" value="Cyt_b561_FRRS1_like"/>
    <property type="match status" value="1"/>
</dbReference>
<comment type="function">
    <text evidence="9">May act as a catecholamine-responsive trans-membrane electron transporter.</text>
</comment>
<evidence type="ECO:0000259" key="16">
    <source>
        <dbReference type="PROSITE" id="PS50939"/>
    </source>
</evidence>
<feature type="transmembrane region" description="Helical" evidence="13">
    <location>
        <begin position="242"/>
        <end position="262"/>
    </location>
</feature>
<dbReference type="Gene3D" id="1.20.120.1770">
    <property type="match status" value="1"/>
</dbReference>
<keyword evidence="18" id="KW-1185">Reference proteome</keyword>
<dbReference type="AlphaFoldDB" id="A0A0J8B3J9"/>
<dbReference type="OMA" id="CQCSAYV"/>
<evidence type="ECO:0000256" key="9">
    <source>
        <dbReference type="ARBA" id="ARBA00053871"/>
    </source>
</evidence>
<dbReference type="Pfam" id="PF04526">
    <property type="entry name" value="DUF568"/>
    <property type="match status" value="1"/>
</dbReference>
<dbReference type="CDD" id="cd09629">
    <property type="entry name" value="DOMON_CIL1_like"/>
    <property type="match status" value="1"/>
</dbReference>
<feature type="transmembrane region" description="Helical" evidence="13">
    <location>
        <begin position="347"/>
        <end position="370"/>
    </location>
</feature>
<dbReference type="PROSITE" id="PS50836">
    <property type="entry name" value="DOMON"/>
    <property type="match status" value="1"/>
</dbReference>
<accession>A0A0J8B3J9</accession>
<feature type="binding site" description="axial binding residue" evidence="11">
    <location>
        <position position="316"/>
    </location>
    <ligand>
        <name>heme b</name>
        <dbReference type="ChEBI" id="CHEBI:60344"/>
        <label>1</label>
    </ligand>
    <ligandPart>
        <name>Fe</name>
        <dbReference type="ChEBI" id="CHEBI:18248"/>
    </ligandPart>
</feature>
<sequence length="383" mass="41740">MASLLQISQLFSLLFLLTLSPSLSSTCTSPKLISSYQTCTQLSSLSSSLHFTYNRLNKSLSIAFTATPPSPSGWVAWGINPTSTGMAGTQAILGYRNSDGTMSVKTLNISSYSDLVEGKLSFDVSDKRAVFNSGDGSITIFATVQNPGDGKINHVWQVGPSVSKGFPDKHDFKPENLASKGSLDLNGSGQSGSSSSDTSSSNDATKKRNIHGILNAISWGLLFPIGAIIARYLRTFESADPVWFYVHVSCQISGYAIGVAGWATGLQLGSKSVGIVYTSHRYIGIALFALATLQIFALFLRPKKEHKLRFYWNIYHHSVGYAILTLGIINVFKGLNILDPEKKWKSTYVSILIVLGAIAVLLELFTWIVVWRRRSSRSTKPYA</sequence>
<evidence type="ECO:0000256" key="13">
    <source>
        <dbReference type="SAM" id="Phobius"/>
    </source>
</evidence>
<evidence type="ECO:0000256" key="5">
    <source>
        <dbReference type="ARBA" id="ARBA00022729"/>
    </source>
</evidence>
<comment type="cofactor">
    <cofactor evidence="10">
        <name>heme b</name>
        <dbReference type="ChEBI" id="CHEBI:60344"/>
    </cofactor>
    <text evidence="10">Binds 2 heme b groups non-covalently.</text>
</comment>
<dbReference type="GO" id="GO:0046872">
    <property type="term" value="F:metal ion binding"/>
    <property type="evidence" value="ECO:0007669"/>
    <property type="project" value="UniProtKB-KW"/>
</dbReference>
<evidence type="ECO:0000256" key="12">
    <source>
        <dbReference type="SAM" id="MobiDB-lite"/>
    </source>
</evidence>
<evidence type="ECO:0000313" key="18">
    <source>
        <dbReference type="Proteomes" id="UP000035740"/>
    </source>
</evidence>
<keyword evidence="11" id="KW-0408">Iron</keyword>
<reference evidence="17 18" key="1">
    <citation type="journal article" date="2014" name="Nature">
        <title>The genome of the recently domesticated crop plant sugar beet (Beta vulgaris).</title>
        <authorList>
            <person name="Dohm J.C."/>
            <person name="Minoche A.E."/>
            <person name="Holtgrawe D."/>
            <person name="Capella-Gutierrez S."/>
            <person name="Zakrzewski F."/>
            <person name="Tafer H."/>
            <person name="Rupp O."/>
            <person name="Sorensen T.R."/>
            <person name="Stracke R."/>
            <person name="Reinhardt R."/>
            <person name="Goesmann A."/>
            <person name="Kraft T."/>
            <person name="Schulz B."/>
            <person name="Stadler P.F."/>
            <person name="Schmidt T."/>
            <person name="Gabaldon T."/>
            <person name="Lehrach H."/>
            <person name="Weisshaar B."/>
            <person name="Himmelbauer H."/>
        </authorList>
    </citation>
    <scope>NUCLEOTIDE SEQUENCE [LARGE SCALE GENOMIC DNA]</scope>
    <source>
        <tissue evidence="17">Taproot</tissue>
    </source>
</reference>
<evidence type="ECO:0000313" key="17">
    <source>
        <dbReference type="EMBL" id="KMS95719.1"/>
    </source>
</evidence>
<feature type="transmembrane region" description="Helical" evidence="13">
    <location>
        <begin position="282"/>
        <end position="300"/>
    </location>
</feature>
<feature type="binding site" description="axial binding residue" evidence="11">
    <location>
        <position position="280"/>
    </location>
    <ligand>
        <name>heme b</name>
        <dbReference type="ChEBI" id="CHEBI:60344"/>
        <label>1</label>
    </ligand>
    <ligandPart>
        <name>Fe</name>
        <dbReference type="ChEBI" id="CHEBI:18248"/>
    </ligandPart>
</feature>
<keyword evidence="4 11" id="KW-0479">Metal-binding</keyword>
<feature type="region of interest" description="Disordered" evidence="12">
    <location>
        <begin position="183"/>
        <end position="203"/>
    </location>
</feature>
<evidence type="ECO:0000256" key="8">
    <source>
        <dbReference type="ARBA" id="ARBA00023136"/>
    </source>
</evidence>
<keyword evidence="3 13" id="KW-0812">Transmembrane</keyword>
<dbReference type="eggNOG" id="KOG4293">
    <property type="taxonomic scope" value="Eukaryota"/>
</dbReference>
<evidence type="ECO:0000259" key="15">
    <source>
        <dbReference type="PROSITE" id="PS50836"/>
    </source>
</evidence>
<protein>
    <recommendedName>
        <fullName evidence="10">Cytochrome b561 and DOMON domain-containing protein</fullName>
    </recommendedName>
</protein>
<gene>
    <name evidence="17" type="ORF">BVRB_005630</name>
</gene>
<feature type="signal peptide" evidence="14">
    <location>
        <begin position="1"/>
        <end position="24"/>
    </location>
</feature>
<organism evidence="17 18">
    <name type="scientific">Beta vulgaris subsp. vulgaris</name>
    <name type="common">Beet</name>
    <dbReference type="NCBI Taxonomy" id="3555"/>
    <lineage>
        <taxon>Eukaryota</taxon>
        <taxon>Viridiplantae</taxon>
        <taxon>Streptophyta</taxon>
        <taxon>Embryophyta</taxon>
        <taxon>Tracheophyta</taxon>
        <taxon>Spermatophyta</taxon>
        <taxon>Magnoliopsida</taxon>
        <taxon>eudicotyledons</taxon>
        <taxon>Gunneridae</taxon>
        <taxon>Pentapetalae</taxon>
        <taxon>Caryophyllales</taxon>
        <taxon>Chenopodiaceae</taxon>
        <taxon>Betoideae</taxon>
        <taxon>Beta</taxon>
    </lineage>
</organism>
<dbReference type="FunFam" id="1.20.120.1770:FF:000007">
    <property type="entry name" value="Cytochrome b561 and DOMON domain-containing protein"/>
    <property type="match status" value="1"/>
</dbReference>
<dbReference type="PANTHER" id="PTHR23130">
    <property type="entry name" value="CYTOCHROME B561 AND DOMON DOMAIN-CONTAINING PROTEIN"/>
    <property type="match status" value="1"/>
</dbReference>
<dbReference type="InterPro" id="IPR045265">
    <property type="entry name" value="AIR12_DOMON"/>
</dbReference>
<feature type="domain" description="DOMON" evidence="15">
    <location>
        <begin position="45"/>
        <end position="159"/>
    </location>
</feature>
<feature type="binding site" description="axial binding residue" evidence="11">
    <location>
        <position position="247"/>
    </location>
    <ligand>
        <name>heme b</name>
        <dbReference type="ChEBI" id="CHEBI:60344"/>
        <label>1</label>
    </ligand>
    <ligandPart>
        <name>Fe</name>
        <dbReference type="ChEBI" id="CHEBI:18248"/>
    </ligandPart>
</feature>
<dbReference type="Proteomes" id="UP000035740">
    <property type="component" value="Unassembled WGS sequence"/>
</dbReference>
<feature type="transmembrane region" description="Helical" evidence="13">
    <location>
        <begin position="312"/>
        <end position="332"/>
    </location>
</feature>
<dbReference type="Gramene" id="KMS95719">
    <property type="protein sequence ID" value="KMS95719"/>
    <property type="gene ID" value="BVRB_005630"/>
</dbReference>
<evidence type="ECO:0000256" key="11">
    <source>
        <dbReference type="PIRSR" id="PIRSR037471-1"/>
    </source>
</evidence>
<dbReference type="PANTHER" id="PTHR23130:SF195">
    <property type="entry name" value="CYTOCHROME B561 AND DOMON DOMAIN-CONTAINING PROTEIN"/>
    <property type="match status" value="1"/>
</dbReference>
<keyword evidence="5 14" id="KW-0732">Signal</keyword>
<feature type="transmembrane region" description="Helical" evidence="13">
    <location>
        <begin position="210"/>
        <end position="230"/>
    </location>
</feature>
<keyword evidence="2 10" id="KW-0813">Transport</keyword>
<comment type="subcellular location">
    <subcellularLocation>
        <location evidence="1">Membrane</location>
        <topology evidence="1">Multi-pass membrane protein</topology>
    </subcellularLocation>
</comment>
<dbReference type="PROSITE" id="PS50939">
    <property type="entry name" value="CYTOCHROME_B561"/>
    <property type="match status" value="1"/>
</dbReference>
<evidence type="ECO:0000256" key="3">
    <source>
        <dbReference type="ARBA" id="ARBA00022692"/>
    </source>
</evidence>
<keyword evidence="7 13" id="KW-1133">Transmembrane helix</keyword>
<feature type="compositionally biased region" description="Low complexity" evidence="12">
    <location>
        <begin position="183"/>
        <end position="202"/>
    </location>
</feature>
<dbReference type="InterPro" id="IPR005018">
    <property type="entry name" value="DOMON_domain"/>
</dbReference>
<evidence type="ECO:0000256" key="10">
    <source>
        <dbReference type="PIRNR" id="PIRNR037471"/>
    </source>
</evidence>
<feature type="chain" id="PRO_5005294220" description="Cytochrome b561 and DOMON domain-containing protein" evidence="14">
    <location>
        <begin position="25"/>
        <end position="383"/>
    </location>
</feature>
<proteinExistence type="predicted"/>
<evidence type="ECO:0000256" key="2">
    <source>
        <dbReference type="ARBA" id="ARBA00022448"/>
    </source>
</evidence>
<keyword evidence="8 10" id="KW-0472">Membrane</keyword>
<feature type="domain" description="Cytochrome b561" evidence="16">
    <location>
        <begin position="174"/>
        <end position="371"/>
    </location>
</feature>
<evidence type="ECO:0000256" key="7">
    <source>
        <dbReference type="ARBA" id="ARBA00022989"/>
    </source>
</evidence>